<dbReference type="InterPro" id="IPR004556">
    <property type="entry name" value="HemK-like"/>
</dbReference>
<evidence type="ECO:0000256" key="2">
    <source>
        <dbReference type="ARBA" id="ARBA00022603"/>
    </source>
</evidence>
<dbReference type="OrthoDB" id="9800643at2"/>
<keyword evidence="3 8" id="KW-0808">Transferase</keyword>
<reference evidence="8 9" key="1">
    <citation type="submission" date="2016-10" db="EMBL/GenBank/DDBJ databases">
        <authorList>
            <person name="de Groot N.N."/>
        </authorList>
    </citation>
    <scope>NUCLEOTIDE SEQUENCE [LARGE SCALE GENOMIC DNA]</scope>
    <source>
        <strain evidence="8 9">DSM 19033</strain>
    </source>
</reference>
<organism evidence="8 9">
    <name type="scientific">Pedobacter hartonius</name>
    <dbReference type="NCBI Taxonomy" id="425514"/>
    <lineage>
        <taxon>Bacteria</taxon>
        <taxon>Pseudomonadati</taxon>
        <taxon>Bacteroidota</taxon>
        <taxon>Sphingobacteriia</taxon>
        <taxon>Sphingobacteriales</taxon>
        <taxon>Sphingobacteriaceae</taxon>
        <taxon>Pedobacter</taxon>
    </lineage>
</organism>
<keyword evidence="2 8" id="KW-0489">Methyltransferase</keyword>
<keyword evidence="4" id="KW-0949">S-adenosyl-L-methionine</keyword>
<feature type="domain" description="Release factor glutamine methyltransferase N-terminal" evidence="7">
    <location>
        <begin position="30"/>
        <end position="86"/>
    </location>
</feature>
<dbReference type="GO" id="GO:0003676">
    <property type="term" value="F:nucleic acid binding"/>
    <property type="evidence" value="ECO:0007669"/>
    <property type="project" value="InterPro"/>
</dbReference>
<gene>
    <name evidence="8" type="ORF">SAMN05443550_11566</name>
</gene>
<evidence type="ECO:0000256" key="1">
    <source>
        <dbReference type="ARBA" id="ARBA00012771"/>
    </source>
</evidence>
<dbReference type="Proteomes" id="UP000198850">
    <property type="component" value="Unassembled WGS sequence"/>
</dbReference>
<dbReference type="InterPro" id="IPR029063">
    <property type="entry name" value="SAM-dependent_MTases_sf"/>
</dbReference>
<dbReference type="PROSITE" id="PS00092">
    <property type="entry name" value="N6_MTASE"/>
    <property type="match status" value="1"/>
</dbReference>
<evidence type="ECO:0000256" key="4">
    <source>
        <dbReference type="ARBA" id="ARBA00022691"/>
    </source>
</evidence>
<dbReference type="InterPro" id="IPR007848">
    <property type="entry name" value="Small_mtfrase_dom"/>
</dbReference>
<evidence type="ECO:0000256" key="5">
    <source>
        <dbReference type="ARBA" id="ARBA00048391"/>
    </source>
</evidence>
<dbReference type="PANTHER" id="PTHR18895:SF74">
    <property type="entry name" value="MTRF1L RELEASE FACTOR GLUTAMINE METHYLTRANSFERASE"/>
    <property type="match status" value="1"/>
</dbReference>
<dbReference type="Gene3D" id="3.40.50.150">
    <property type="entry name" value="Vaccinia Virus protein VP39"/>
    <property type="match status" value="1"/>
</dbReference>
<keyword evidence="9" id="KW-1185">Reference proteome</keyword>
<protein>
    <recommendedName>
        <fullName evidence="1">peptide chain release factor N(5)-glutamine methyltransferase</fullName>
        <ecNumber evidence="1">2.1.1.297</ecNumber>
    </recommendedName>
</protein>
<feature type="domain" description="Methyltransferase small" evidence="6">
    <location>
        <begin position="123"/>
        <end position="207"/>
    </location>
</feature>
<dbReference type="InterPro" id="IPR040758">
    <property type="entry name" value="PrmC_N"/>
</dbReference>
<accession>A0A1H4HD45</accession>
<dbReference type="InterPro" id="IPR002052">
    <property type="entry name" value="DNA_methylase_N6_adenine_CS"/>
</dbReference>
<dbReference type="EMBL" id="FNRA01000015">
    <property type="protein sequence ID" value="SEB19370.1"/>
    <property type="molecule type" value="Genomic_DNA"/>
</dbReference>
<dbReference type="Gene3D" id="1.10.8.10">
    <property type="entry name" value="DNA helicase RuvA subunit, C-terminal domain"/>
    <property type="match status" value="1"/>
</dbReference>
<dbReference type="InterPro" id="IPR050320">
    <property type="entry name" value="N5-glutamine_MTase"/>
</dbReference>
<proteinExistence type="predicted"/>
<dbReference type="EC" id="2.1.1.297" evidence="1"/>
<name>A0A1H4HD45_9SPHI</name>
<dbReference type="CDD" id="cd02440">
    <property type="entry name" value="AdoMet_MTases"/>
    <property type="match status" value="1"/>
</dbReference>
<evidence type="ECO:0000313" key="9">
    <source>
        <dbReference type="Proteomes" id="UP000198850"/>
    </source>
</evidence>
<dbReference type="NCBIfam" id="TIGR00536">
    <property type="entry name" value="hemK_fam"/>
    <property type="match status" value="1"/>
</dbReference>
<dbReference type="InterPro" id="IPR019874">
    <property type="entry name" value="RF_methyltr_PrmC"/>
</dbReference>
<dbReference type="GO" id="GO:0102559">
    <property type="term" value="F:peptide chain release factor N(5)-glutamine methyltransferase activity"/>
    <property type="evidence" value="ECO:0007669"/>
    <property type="project" value="UniProtKB-EC"/>
</dbReference>
<comment type="catalytic activity">
    <reaction evidence="5">
        <text>L-glutaminyl-[peptide chain release factor] + S-adenosyl-L-methionine = N(5)-methyl-L-glutaminyl-[peptide chain release factor] + S-adenosyl-L-homocysteine + H(+)</text>
        <dbReference type="Rhea" id="RHEA:42896"/>
        <dbReference type="Rhea" id="RHEA-COMP:10271"/>
        <dbReference type="Rhea" id="RHEA-COMP:10272"/>
        <dbReference type="ChEBI" id="CHEBI:15378"/>
        <dbReference type="ChEBI" id="CHEBI:30011"/>
        <dbReference type="ChEBI" id="CHEBI:57856"/>
        <dbReference type="ChEBI" id="CHEBI:59789"/>
        <dbReference type="ChEBI" id="CHEBI:61891"/>
        <dbReference type="EC" id="2.1.1.297"/>
    </reaction>
</comment>
<dbReference type="PANTHER" id="PTHR18895">
    <property type="entry name" value="HEMK METHYLTRANSFERASE"/>
    <property type="match status" value="1"/>
</dbReference>
<dbReference type="Pfam" id="PF05175">
    <property type="entry name" value="MTS"/>
    <property type="match status" value="1"/>
</dbReference>
<evidence type="ECO:0000259" key="7">
    <source>
        <dbReference type="Pfam" id="PF17827"/>
    </source>
</evidence>
<evidence type="ECO:0000313" key="8">
    <source>
        <dbReference type="EMBL" id="SEB19370.1"/>
    </source>
</evidence>
<dbReference type="NCBIfam" id="TIGR03534">
    <property type="entry name" value="RF_mod_PrmC"/>
    <property type="match status" value="1"/>
</dbReference>
<evidence type="ECO:0000256" key="3">
    <source>
        <dbReference type="ARBA" id="ARBA00022679"/>
    </source>
</evidence>
<evidence type="ECO:0000259" key="6">
    <source>
        <dbReference type="Pfam" id="PF05175"/>
    </source>
</evidence>
<dbReference type="GO" id="GO:0032259">
    <property type="term" value="P:methylation"/>
    <property type="evidence" value="ECO:0007669"/>
    <property type="project" value="UniProtKB-KW"/>
</dbReference>
<dbReference type="AlphaFoldDB" id="A0A1H4HD45"/>
<dbReference type="SUPFAM" id="SSF53335">
    <property type="entry name" value="S-adenosyl-L-methionine-dependent methyltransferases"/>
    <property type="match status" value="1"/>
</dbReference>
<dbReference type="STRING" id="425514.SAMN05443550_11566"/>
<sequence length="303" mass="34341">MQHYWLLLPLMTLKQLEKYFIGELQFLYDDEEARQLYELTVYHVSGLNRSQVMFKTDMEPGETQQNSFEYVLAGLKAGRPLQHIIGEAWFCGLKFKVSNAVLIPRPETEELVQWIMETAAGAEGLSLIDIGTGSGCIAVTLKSRLEGLQVDALDISAGALCIARENAKGNAVEINFIQSDILGYESLSSYDFIVSNPPYITQAERKEMHMNVLSHEPHLALFVSDENPLIFYQSIADFALKQLRPKGYLFFEINEYFGKEMVDMLSSKEFTDIQLKKDMQGKDRMIRCRQPSTPGMEAGDDPL</sequence>
<dbReference type="Pfam" id="PF17827">
    <property type="entry name" value="PrmC_N"/>
    <property type="match status" value="1"/>
</dbReference>